<feature type="region of interest" description="Disordered" evidence="1">
    <location>
        <begin position="117"/>
        <end position="145"/>
    </location>
</feature>
<sequence length="145" mass="16474">MPGLLTMFAARQIQQIATPYRGPIFLTLESEQDVEDIVLTNKHFRIFGNAWKENVFVEILANPYVQQGKLTGIARRDIGDLVVPKAQFAIFHGLDRDGLLHRGGFEEPFKTMVRPKRRVTGHEAISRSPDAGRTPTIRRQSYAEQ</sequence>
<dbReference type="HOGENOM" id="CLU_1783753_0_0_7"/>
<evidence type="ECO:0000313" key="2">
    <source>
        <dbReference type="EMBL" id="BAH73420.1"/>
    </source>
</evidence>
<dbReference type="Proteomes" id="UP000009071">
    <property type="component" value="Plasmid pDMC1"/>
</dbReference>
<protein>
    <submittedName>
        <fullName evidence="2">Uncharacterized protein</fullName>
    </submittedName>
</protein>
<evidence type="ECO:0000256" key="1">
    <source>
        <dbReference type="SAM" id="MobiDB-lite"/>
    </source>
</evidence>
<keyword evidence="3" id="KW-1185">Reference proteome</keyword>
<organism evidence="2 3">
    <name type="scientific">Solidesulfovibrio magneticus (strain ATCC 700980 / DSM 13731 / RS-1)</name>
    <name type="common">Desulfovibrio magneticus</name>
    <dbReference type="NCBI Taxonomy" id="573370"/>
    <lineage>
        <taxon>Bacteria</taxon>
        <taxon>Pseudomonadati</taxon>
        <taxon>Thermodesulfobacteriota</taxon>
        <taxon>Desulfovibrionia</taxon>
        <taxon>Desulfovibrionales</taxon>
        <taxon>Desulfovibrionaceae</taxon>
        <taxon>Solidesulfovibrio</taxon>
    </lineage>
</organism>
<proteinExistence type="predicted"/>
<dbReference type="AlphaFoldDB" id="C4XUG9"/>
<name>C4XUG9_SOLM1</name>
<geneLocation type="plasmid" evidence="2 3">
    <name>pDMC1</name>
</geneLocation>
<dbReference type="EMBL" id="AP010905">
    <property type="protein sequence ID" value="BAH73420.1"/>
    <property type="molecule type" value="Genomic_DNA"/>
</dbReference>
<reference evidence="2 3" key="1">
    <citation type="journal article" date="2009" name="Genome Res.">
        <title>Whole genome sequence of Desulfovibrio magneticus strain RS-1 revealed common gene clusters in magnetotactic bacteria.</title>
        <authorList>
            <person name="Nakazawa H."/>
            <person name="Arakaki A."/>
            <person name="Narita-Yamada S."/>
            <person name="Yashiro I."/>
            <person name="Jinno K."/>
            <person name="Aoki N."/>
            <person name="Tsuruyama A."/>
            <person name="Okamura Y."/>
            <person name="Tanikawa S."/>
            <person name="Fujita N."/>
            <person name="Takeyama H."/>
            <person name="Matsunaga T."/>
        </authorList>
    </citation>
    <scope>NUCLEOTIDE SEQUENCE [LARGE SCALE GENOMIC DNA]</scope>
    <source>
        <strain evidence="3">ATCC 700980 / DSM 13731 / RS-1</strain>
    </source>
</reference>
<gene>
    <name evidence="2" type="ordered locus">DMR_p1_00040</name>
</gene>
<dbReference type="KEGG" id="dma:DMR_p1_00040"/>
<keyword evidence="2" id="KW-0614">Plasmid</keyword>
<accession>C4XUG9</accession>
<evidence type="ECO:0000313" key="3">
    <source>
        <dbReference type="Proteomes" id="UP000009071"/>
    </source>
</evidence>